<protein>
    <submittedName>
        <fullName evidence="1">Uncharacterized protein</fullName>
    </submittedName>
</protein>
<reference evidence="1" key="1">
    <citation type="journal article" date="2014" name="Front. Microbiol.">
        <title>High frequency of phylogenetically diverse reductive dehalogenase-homologous genes in deep subseafloor sedimentary metagenomes.</title>
        <authorList>
            <person name="Kawai M."/>
            <person name="Futagami T."/>
            <person name="Toyoda A."/>
            <person name="Takaki Y."/>
            <person name="Nishi S."/>
            <person name="Hori S."/>
            <person name="Arai W."/>
            <person name="Tsubouchi T."/>
            <person name="Morono Y."/>
            <person name="Uchiyama I."/>
            <person name="Ito T."/>
            <person name="Fujiyama A."/>
            <person name="Inagaki F."/>
            <person name="Takami H."/>
        </authorList>
    </citation>
    <scope>NUCLEOTIDE SEQUENCE</scope>
    <source>
        <strain evidence="1">Expedition CK06-06</strain>
    </source>
</reference>
<dbReference type="EMBL" id="BARS01041712">
    <property type="protein sequence ID" value="GAG35220.1"/>
    <property type="molecule type" value="Genomic_DNA"/>
</dbReference>
<gene>
    <name evidence="1" type="ORF">S01H1_63393</name>
</gene>
<proteinExistence type="predicted"/>
<feature type="non-terminal residue" evidence="1">
    <location>
        <position position="1"/>
    </location>
</feature>
<dbReference type="AlphaFoldDB" id="X0WWZ2"/>
<organism evidence="1">
    <name type="scientific">marine sediment metagenome</name>
    <dbReference type="NCBI Taxonomy" id="412755"/>
    <lineage>
        <taxon>unclassified sequences</taxon>
        <taxon>metagenomes</taxon>
        <taxon>ecological metagenomes</taxon>
    </lineage>
</organism>
<name>X0WWZ2_9ZZZZ</name>
<evidence type="ECO:0000313" key="1">
    <source>
        <dbReference type="EMBL" id="GAG35220.1"/>
    </source>
</evidence>
<comment type="caution">
    <text evidence="1">The sequence shown here is derived from an EMBL/GenBank/DDBJ whole genome shotgun (WGS) entry which is preliminary data.</text>
</comment>
<accession>X0WWZ2</accession>
<sequence>INPHLTAKNLLANLIEEQPENFEDKQLRTLQRRVAIWRKQWNNKTKKQHADLASTDTITNRYISLVMAPSKT</sequence>